<dbReference type="HOGENOM" id="CLU_2868134_0_0_1"/>
<dbReference type="Proteomes" id="UP000001072">
    <property type="component" value="Unassembled WGS sequence"/>
</dbReference>
<keyword evidence="2" id="KW-1185">Reference proteome</keyword>
<accession>F4RI02</accession>
<organism evidence="2">
    <name type="scientific">Melampsora larici-populina (strain 98AG31 / pathotype 3-4-7)</name>
    <name type="common">Poplar leaf rust fungus</name>
    <dbReference type="NCBI Taxonomy" id="747676"/>
    <lineage>
        <taxon>Eukaryota</taxon>
        <taxon>Fungi</taxon>
        <taxon>Dikarya</taxon>
        <taxon>Basidiomycota</taxon>
        <taxon>Pucciniomycotina</taxon>
        <taxon>Pucciniomycetes</taxon>
        <taxon>Pucciniales</taxon>
        <taxon>Melampsoraceae</taxon>
        <taxon>Melampsora</taxon>
    </lineage>
</organism>
<dbReference type="RefSeq" id="XP_007408675.1">
    <property type="nucleotide sequence ID" value="XM_007408613.1"/>
</dbReference>
<evidence type="ECO:0000313" key="2">
    <source>
        <dbReference type="Proteomes" id="UP000001072"/>
    </source>
</evidence>
<dbReference type="AlphaFoldDB" id="F4RI02"/>
<dbReference type="InParanoid" id="F4RI02"/>
<proteinExistence type="predicted"/>
<evidence type="ECO:0000313" key="1">
    <source>
        <dbReference type="EMBL" id="EGG07910.1"/>
    </source>
</evidence>
<reference evidence="2" key="1">
    <citation type="journal article" date="2011" name="Proc. Natl. Acad. Sci. U.S.A.">
        <title>Obligate biotrophy features unraveled by the genomic analysis of rust fungi.</title>
        <authorList>
            <person name="Duplessis S."/>
            <person name="Cuomo C.A."/>
            <person name="Lin Y.-C."/>
            <person name="Aerts A."/>
            <person name="Tisserant E."/>
            <person name="Veneault-Fourrey C."/>
            <person name="Joly D.L."/>
            <person name="Hacquard S."/>
            <person name="Amselem J."/>
            <person name="Cantarel B.L."/>
            <person name="Chiu R."/>
            <person name="Coutinho P.M."/>
            <person name="Feau N."/>
            <person name="Field M."/>
            <person name="Frey P."/>
            <person name="Gelhaye E."/>
            <person name="Goldberg J."/>
            <person name="Grabherr M.G."/>
            <person name="Kodira C.D."/>
            <person name="Kohler A."/>
            <person name="Kuees U."/>
            <person name="Lindquist E.A."/>
            <person name="Lucas S.M."/>
            <person name="Mago R."/>
            <person name="Mauceli E."/>
            <person name="Morin E."/>
            <person name="Murat C."/>
            <person name="Pangilinan J.L."/>
            <person name="Park R."/>
            <person name="Pearson M."/>
            <person name="Quesneville H."/>
            <person name="Rouhier N."/>
            <person name="Sakthikumar S."/>
            <person name="Salamov A.A."/>
            <person name="Schmutz J."/>
            <person name="Selles B."/>
            <person name="Shapiro H."/>
            <person name="Tanguay P."/>
            <person name="Tuskan G.A."/>
            <person name="Henrissat B."/>
            <person name="Van de Peer Y."/>
            <person name="Rouze P."/>
            <person name="Ellis J.G."/>
            <person name="Dodds P.N."/>
            <person name="Schein J.E."/>
            <person name="Zhong S."/>
            <person name="Hamelin R.C."/>
            <person name="Grigoriev I.V."/>
            <person name="Szabo L.J."/>
            <person name="Martin F."/>
        </authorList>
    </citation>
    <scope>NUCLEOTIDE SEQUENCE [LARGE SCALE GENOMIC DNA]</scope>
    <source>
        <strain evidence="2">98AG31 / pathotype 3-4-7</strain>
    </source>
</reference>
<gene>
    <name evidence="1" type="ORF">MELLADRAFT_52292</name>
</gene>
<dbReference type="GeneID" id="18928816"/>
<protein>
    <submittedName>
        <fullName evidence="1">Uncharacterized protein</fullName>
    </submittedName>
</protein>
<dbReference type="EMBL" id="GL883102">
    <property type="protein sequence ID" value="EGG07910.1"/>
    <property type="molecule type" value="Genomic_DNA"/>
</dbReference>
<sequence>MASWSTWDLIISASQAEILQIVVDSVQHQLFLKAFGSRALASEPVVRTALKLRVYKIHTLPAYG</sequence>
<name>F4RI02_MELLP</name>
<dbReference type="KEGG" id="mlr:MELLADRAFT_52292"/>
<dbReference type="VEuPathDB" id="FungiDB:MELLADRAFT_52292"/>